<dbReference type="EMBL" id="JAPDFL010000001">
    <property type="protein sequence ID" value="MCW1934027.1"/>
    <property type="molecule type" value="Genomic_DNA"/>
</dbReference>
<comment type="caution">
    <text evidence="2">The sequence shown here is derived from an EMBL/GenBank/DDBJ whole genome shotgun (WGS) entry which is preliminary data.</text>
</comment>
<name>A0ABT3H2M3_9RHOB</name>
<proteinExistence type="predicted"/>
<dbReference type="RefSeq" id="WP_264506859.1">
    <property type="nucleotide sequence ID" value="NZ_JAPDFL010000001.1"/>
</dbReference>
<reference evidence="2 3" key="1">
    <citation type="submission" date="2022-10" db="EMBL/GenBank/DDBJ databases">
        <title>Pararhodobacter sp. nov., isolated from marine algae.</title>
        <authorList>
            <person name="Choi B.J."/>
            <person name="Kim J.M."/>
            <person name="Lee J.K."/>
            <person name="Choi D.G."/>
            <person name="Jeon C.O."/>
        </authorList>
    </citation>
    <scope>NUCLEOTIDE SEQUENCE [LARGE SCALE GENOMIC DNA]</scope>
    <source>
        <strain evidence="2 3">ZQ420</strain>
    </source>
</reference>
<keyword evidence="3" id="KW-1185">Reference proteome</keyword>
<protein>
    <submittedName>
        <fullName evidence="2">Uncharacterized protein</fullName>
    </submittedName>
</protein>
<gene>
    <name evidence="2" type="ORF">OKW52_17645</name>
</gene>
<feature type="signal peptide" evidence="1">
    <location>
        <begin position="1"/>
        <end position="20"/>
    </location>
</feature>
<dbReference type="Proteomes" id="UP001208938">
    <property type="component" value="Unassembled WGS sequence"/>
</dbReference>
<organism evidence="2 3">
    <name type="scientific">Pararhodobacter zhoushanensis</name>
    <dbReference type="NCBI Taxonomy" id="2479545"/>
    <lineage>
        <taxon>Bacteria</taxon>
        <taxon>Pseudomonadati</taxon>
        <taxon>Pseudomonadota</taxon>
        <taxon>Alphaproteobacteria</taxon>
        <taxon>Rhodobacterales</taxon>
        <taxon>Paracoccaceae</taxon>
        <taxon>Pararhodobacter</taxon>
    </lineage>
</organism>
<sequence length="69" mass="6970">MAHRLLVLPIIALLAQGALAASPARSTQASGSVATASITMGLTGTLVMTPRVPDASLDEAAKDRALTDL</sequence>
<evidence type="ECO:0000313" key="3">
    <source>
        <dbReference type="Proteomes" id="UP001208938"/>
    </source>
</evidence>
<evidence type="ECO:0000256" key="1">
    <source>
        <dbReference type="SAM" id="SignalP"/>
    </source>
</evidence>
<accession>A0ABT3H2M3</accession>
<feature type="chain" id="PRO_5046663817" evidence="1">
    <location>
        <begin position="21"/>
        <end position="69"/>
    </location>
</feature>
<evidence type="ECO:0000313" key="2">
    <source>
        <dbReference type="EMBL" id="MCW1934027.1"/>
    </source>
</evidence>
<keyword evidence="1" id="KW-0732">Signal</keyword>